<feature type="binding site" evidence="8">
    <location>
        <position position="172"/>
    </location>
    <ligand>
        <name>Mg(2+)</name>
        <dbReference type="ChEBI" id="CHEBI:18420"/>
    </ligand>
</feature>
<reference evidence="12 13" key="1">
    <citation type="submission" date="2014-10" db="EMBL/GenBank/DDBJ databases">
        <title>Genome sequence of Erwinia typographi M043b.</title>
        <authorList>
            <person name="Chan K.-G."/>
            <person name="Tan W.-S."/>
        </authorList>
    </citation>
    <scope>NUCLEOTIDE SEQUENCE [LARGE SCALE GENOMIC DNA]</scope>
    <source>
        <strain evidence="12 13">M043b</strain>
    </source>
</reference>
<dbReference type="eggNOG" id="COG1785">
    <property type="taxonomic scope" value="Bacteria"/>
</dbReference>
<feature type="binding site" evidence="8">
    <location>
        <position position="389"/>
    </location>
    <ligand>
        <name>Zn(2+)</name>
        <dbReference type="ChEBI" id="CHEBI:29105"/>
        <label>2</label>
    </ligand>
</feature>
<dbReference type="PROSITE" id="PS00123">
    <property type="entry name" value="ALKALINE_PHOSPHATASE"/>
    <property type="match status" value="1"/>
</dbReference>
<evidence type="ECO:0000256" key="6">
    <source>
        <dbReference type="ARBA" id="ARBA00022842"/>
    </source>
</evidence>
<proteinExistence type="inferred from homology"/>
<dbReference type="PRINTS" id="PR00113">
    <property type="entry name" value="ALKPHPHTASE"/>
</dbReference>
<evidence type="ECO:0000256" key="11">
    <source>
        <dbReference type="SAM" id="SignalP"/>
    </source>
</evidence>
<dbReference type="CDD" id="cd16012">
    <property type="entry name" value="ALP"/>
    <property type="match status" value="1"/>
</dbReference>
<comment type="caution">
    <text evidence="12">The sequence shown here is derived from an EMBL/GenBank/DDBJ whole genome shotgun (WGS) entry which is preliminary data.</text>
</comment>
<dbReference type="SMART" id="SM00098">
    <property type="entry name" value="alkPPc"/>
    <property type="match status" value="1"/>
</dbReference>
<comment type="cofactor">
    <cofactor evidence="8">
        <name>Mg(2+)</name>
        <dbReference type="ChEBI" id="CHEBI:18420"/>
    </cofactor>
    <text evidence="8">Binds 1 Mg(2+) ion.</text>
</comment>
<sequence>MKHKYRLTLSFIATVLSANALADVAAYSRAAQGDITQPGGARRLTQDQTDALKASLNSNKAKNVILLIGDGMGDSEITAARNYAEGAGGFFKGIDALPLSGQYTHYALDKKTHKPDYVTDSAASATAWSTGVKSYNGAIGVDVNGKDHPTLLEMAKKAGKATGNVSTAELEDATPAAQIAHVTSRKCYGPEKTSELCATNALENGGKGSIAEQLLNARADVTLGGGGKTFSETARAGEWQGKTLEEQAKLRGYQWVSDLNGLNSVSEASQQQPVLGLFAQGNMPVRWKGPKATYHGNIDGKPVTCEVNNDRPASTPTLAQMTDKAIELLSKNQNGFFLQVEGASIDKQDHAANPCGQIGETVDLDEAVQRALAFAQQEGNTLVIVTADHAHSSQIIANDSKAPGLTQTLNTREGGVMTLSYGNSEEDSQGHTGTQLRIAAYGPYAANVVGLTDQTDLFYTIKSAMDIK</sequence>
<keyword evidence="13" id="KW-1185">Reference proteome</keyword>
<dbReference type="Proteomes" id="UP000030351">
    <property type="component" value="Unassembled WGS sequence"/>
</dbReference>
<keyword evidence="2" id="KW-0597">Phosphoprotein</keyword>
<feature type="signal peptide" evidence="11">
    <location>
        <begin position="1"/>
        <end position="22"/>
    </location>
</feature>
<feature type="binding site" evidence="8">
    <location>
        <position position="70"/>
    </location>
    <ligand>
        <name>Mg(2+)</name>
        <dbReference type="ChEBI" id="CHEBI:18420"/>
    </ligand>
</feature>
<evidence type="ECO:0000256" key="2">
    <source>
        <dbReference type="ARBA" id="ARBA00022553"/>
    </source>
</evidence>
<dbReference type="SUPFAM" id="SSF53649">
    <property type="entry name" value="Alkaline phosphatase-like"/>
    <property type="match status" value="1"/>
</dbReference>
<evidence type="ECO:0000256" key="3">
    <source>
        <dbReference type="ARBA" id="ARBA00022723"/>
    </source>
</evidence>
<dbReference type="GO" id="GO:0004035">
    <property type="term" value="F:alkaline phosphatase activity"/>
    <property type="evidence" value="ECO:0007669"/>
    <property type="project" value="TreeGrafter"/>
</dbReference>
<gene>
    <name evidence="12" type="ORF">NG99_27260</name>
</gene>
<dbReference type="OrthoDB" id="9794455at2"/>
<keyword evidence="3 8" id="KW-0479">Metal-binding</keyword>
<keyword evidence="4" id="KW-0378">Hydrolase</keyword>
<evidence type="ECO:0000256" key="1">
    <source>
        <dbReference type="ARBA" id="ARBA00005984"/>
    </source>
</evidence>
<comment type="similarity">
    <text evidence="1 10">Belongs to the alkaline phosphatase family.</text>
</comment>
<keyword evidence="5 8" id="KW-0862">Zinc</keyword>
<dbReference type="RefSeq" id="WP_034900027.1">
    <property type="nucleotide sequence ID" value="NZ_JRUQ01000129.1"/>
</dbReference>
<dbReference type="PANTHER" id="PTHR11596:SF5">
    <property type="entry name" value="ALKALINE PHOSPHATASE"/>
    <property type="match status" value="1"/>
</dbReference>
<feature type="binding site" evidence="8">
    <location>
        <position position="388"/>
    </location>
    <ligand>
        <name>Zn(2+)</name>
        <dbReference type="ChEBI" id="CHEBI:29105"/>
        <label>2</label>
    </ligand>
</feature>
<evidence type="ECO:0000256" key="7">
    <source>
        <dbReference type="PIRSR" id="PIRSR601952-1"/>
    </source>
</evidence>
<dbReference type="STRING" id="371042.NG99_27260"/>
<protein>
    <submittedName>
        <fullName evidence="12">Alkaline phosphatase</fullName>
    </submittedName>
</protein>
<comment type="cofactor">
    <cofactor evidence="8">
        <name>Zn(2+)</name>
        <dbReference type="ChEBI" id="CHEBI:29105"/>
    </cofactor>
    <text evidence="8">Binds 2 Zn(2+) ions.</text>
</comment>
<evidence type="ECO:0000256" key="4">
    <source>
        <dbReference type="ARBA" id="ARBA00022801"/>
    </source>
</evidence>
<feature type="binding site" evidence="8">
    <location>
        <position position="346"/>
    </location>
    <ligand>
        <name>Zn(2+)</name>
        <dbReference type="ChEBI" id="CHEBI:29105"/>
        <label>2</label>
    </ligand>
</feature>
<feature type="disulfide bond" evidence="9">
    <location>
        <begin position="187"/>
        <end position="197"/>
    </location>
</feature>
<evidence type="ECO:0000313" key="13">
    <source>
        <dbReference type="Proteomes" id="UP000030351"/>
    </source>
</evidence>
<dbReference type="NCBIfam" id="NF007810">
    <property type="entry name" value="PRK10518.1"/>
    <property type="match status" value="1"/>
</dbReference>
<dbReference type="InterPro" id="IPR001952">
    <property type="entry name" value="Alkaline_phosphatase"/>
</dbReference>
<dbReference type="InterPro" id="IPR017850">
    <property type="entry name" value="Alkaline_phosphatase_core_sf"/>
</dbReference>
<evidence type="ECO:0000256" key="5">
    <source>
        <dbReference type="ARBA" id="ARBA00022833"/>
    </source>
</evidence>
<feature type="binding site" evidence="8">
    <location>
        <position position="431"/>
    </location>
    <ligand>
        <name>Zn(2+)</name>
        <dbReference type="ChEBI" id="CHEBI:29105"/>
        <label>2</label>
    </ligand>
</feature>
<dbReference type="InterPro" id="IPR018299">
    <property type="entry name" value="Alkaline_phosphatase_AS"/>
</dbReference>
<dbReference type="PANTHER" id="PTHR11596">
    <property type="entry name" value="ALKALINE PHOSPHATASE"/>
    <property type="match status" value="1"/>
</dbReference>
<feature type="active site" description="Phosphoserine intermediate" evidence="7">
    <location>
        <position position="121"/>
    </location>
</feature>
<dbReference type="GO" id="GO:0042597">
    <property type="term" value="C:periplasmic space"/>
    <property type="evidence" value="ECO:0007669"/>
    <property type="project" value="TreeGrafter"/>
</dbReference>
<evidence type="ECO:0000256" key="10">
    <source>
        <dbReference type="RuleBase" id="RU003946"/>
    </source>
</evidence>
<dbReference type="AlphaFoldDB" id="A0A0A3ZJR9"/>
<dbReference type="GO" id="GO:0046872">
    <property type="term" value="F:metal ion binding"/>
    <property type="evidence" value="ECO:0007669"/>
    <property type="project" value="UniProtKB-KW"/>
</dbReference>
<evidence type="ECO:0000256" key="9">
    <source>
        <dbReference type="PIRSR" id="PIRSR601952-3"/>
    </source>
</evidence>
<feature type="binding site" evidence="8">
    <location>
        <position position="341"/>
    </location>
    <ligand>
        <name>Mg(2+)</name>
        <dbReference type="ChEBI" id="CHEBI:18420"/>
    </ligand>
</feature>
<keyword evidence="9" id="KW-1015">Disulfide bond</keyword>
<dbReference type="Gene3D" id="3.40.720.10">
    <property type="entry name" value="Alkaline Phosphatase, subunit A"/>
    <property type="match status" value="1"/>
</dbReference>
<accession>A0A0A3ZJR9</accession>
<dbReference type="EMBL" id="JRUQ01000129">
    <property type="protein sequence ID" value="KGT85983.1"/>
    <property type="molecule type" value="Genomic_DNA"/>
</dbReference>
<feature type="binding site" evidence="8">
    <location>
        <position position="174"/>
    </location>
    <ligand>
        <name>Mg(2+)</name>
        <dbReference type="ChEBI" id="CHEBI:18420"/>
    </ligand>
</feature>
<feature type="disulfide bond" evidence="9">
    <location>
        <begin position="305"/>
        <end position="355"/>
    </location>
</feature>
<feature type="chain" id="PRO_5002018360" evidence="11">
    <location>
        <begin position="23"/>
        <end position="468"/>
    </location>
</feature>
<evidence type="ECO:0000256" key="8">
    <source>
        <dbReference type="PIRSR" id="PIRSR601952-2"/>
    </source>
</evidence>
<feature type="binding site" evidence="8">
    <location>
        <position position="70"/>
    </location>
    <ligand>
        <name>Zn(2+)</name>
        <dbReference type="ChEBI" id="CHEBI:29105"/>
        <label>2</label>
    </ligand>
</feature>
<organism evidence="12 13">
    <name type="scientific">Erwinia typographi</name>
    <dbReference type="NCBI Taxonomy" id="371042"/>
    <lineage>
        <taxon>Bacteria</taxon>
        <taxon>Pseudomonadati</taxon>
        <taxon>Pseudomonadota</taxon>
        <taxon>Gammaproteobacteria</taxon>
        <taxon>Enterobacterales</taxon>
        <taxon>Erwiniaceae</taxon>
        <taxon>Erwinia</taxon>
    </lineage>
</organism>
<dbReference type="Pfam" id="PF00245">
    <property type="entry name" value="Alk_phosphatase"/>
    <property type="match status" value="1"/>
</dbReference>
<keyword evidence="6 8" id="KW-0460">Magnesium</keyword>
<name>A0A0A3ZJR9_9GAMM</name>
<evidence type="ECO:0000313" key="12">
    <source>
        <dbReference type="EMBL" id="KGT85983.1"/>
    </source>
</evidence>
<feature type="binding site" evidence="8">
    <location>
        <position position="350"/>
    </location>
    <ligand>
        <name>Zn(2+)</name>
        <dbReference type="ChEBI" id="CHEBI:29105"/>
        <label>2</label>
    </ligand>
</feature>
<keyword evidence="11" id="KW-0732">Signal</keyword>